<sequence length="111" mass="12434">MDDHHTKGRMELKDSVQIGACHRAKAAINNRIRDTRCARSNNNRRHHHQMAANNMEFQQNMRATIQDLKMQVGHLANSISQLQSVGSGNLPSQTIPNSRQNTSVVSFTSGK</sequence>
<proteinExistence type="predicted"/>
<gene>
    <name evidence="2" type="ORF">CR513_56736</name>
</gene>
<keyword evidence="3" id="KW-1185">Reference proteome</keyword>
<evidence type="ECO:0000256" key="1">
    <source>
        <dbReference type="SAM" id="MobiDB-lite"/>
    </source>
</evidence>
<evidence type="ECO:0000313" key="3">
    <source>
        <dbReference type="Proteomes" id="UP000257109"/>
    </source>
</evidence>
<accession>A0A371EF68</accession>
<dbReference type="Proteomes" id="UP000257109">
    <property type="component" value="Unassembled WGS sequence"/>
</dbReference>
<dbReference type="EMBL" id="QJKJ01014264">
    <property type="protein sequence ID" value="RDX64687.1"/>
    <property type="molecule type" value="Genomic_DNA"/>
</dbReference>
<feature type="region of interest" description="Disordered" evidence="1">
    <location>
        <begin position="86"/>
        <end position="111"/>
    </location>
</feature>
<dbReference type="OrthoDB" id="1937287at2759"/>
<protein>
    <submittedName>
        <fullName evidence="2">Uncharacterized protein</fullName>
    </submittedName>
</protein>
<name>A0A371EF68_MUCPR</name>
<dbReference type="AlphaFoldDB" id="A0A371EF68"/>
<organism evidence="2 3">
    <name type="scientific">Mucuna pruriens</name>
    <name type="common">Velvet bean</name>
    <name type="synonym">Dolichos pruriens</name>
    <dbReference type="NCBI Taxonomy" id="157652"/>
    <lineage>
        <taxon>Eukaryota</taxon>
        <taxon>Viridiplantae</taxon>
        <taxon>Streptophyta</taxon>
        <taxon>Embryophyta</taxon>
        <taxon>Tracheophyta</taxon>
        <taxon>Spermatophyta</taxon>
        <taxon>Magnoliopsida</taxon>
        <taxon>eudicotyledons</taxon>
        <taxon>Gunneridae</taxon>
        <taxon>Pentapetalae</taxon>
        <taxon>rosids</taxon>
        <taxon>fabids</taxon>
        <taxon>Fabales</taxon>
        <taxon>Fabaceae</taxon>
        <taxon>Papilionoideae</taxon>
        <taxon>50 kb inversion clade</taxon>
        <taxon>NPAAA clade</taxon>
        <taxon>indigoferoid/millettioid clade</taxon>
        <taxon>Phaseoleae</taxon>
        <taxon>Mucuna</taxon>
    </lineage>
</organism>
<feature type="non-terminal residue" evidence="2">
    <location>
        <position position="1"/>
    </location>
</feature>
<comment type="caution">
    <text evidence="2">The sequence shown here is derived from an EMBL/GenBank/DDBJ whole genome shotgun (WGS) entry which is preliminary data.</text>
</comment>
<reference evidence="2" key="1">
    <citation type="submission" date="2018-05" db="EMBL/GenBank/DDBJ databases">
        <title>Draft genome of Mucuna pruriens seed.</title>
        <authorList>
            <person name="Nnadi N.E."/>
            <person name="Vos R."/>
            <person name="Hasami M.H."/>
            <person name="Devisetty U.K."/>
            <person name="Aguiy J.C."/>
        </authorList>
    </citation>
    <scope>NUCLEOTIDE SEQUENCE [LARGE SCALE GENOMIC DNA]</scope>
    <source>
        <strain evidence="2">JCA_2017</strain>
    </source>
</reference>
<evidence type="ECO:0000313" key="2">
    <source>
        <dbReference type="EMBL" id="RDX64687.1"/>
    </source>
</evidence>